<dbReference type="AlphaFoldDB" id="A0A1Q5TDP9"/>
<evidence type="ECO:0000256" key="1">
    <source>
        <dbReference type="SAM" id="MobiDB-lite"/>
    </source>
</evidence>
<protein>
    <submittedName>
        <fullName evidence="2">Uncharacterized protein</fullName>
    </submittedName>
</protein>
<reference evidence="2 3" key="1">
    <citation type="submission" date="2016-10" db="EMBL/GenBank/DDBJ databases">
        <title>Genome sequence of the ascomycete fungus Penicillium subrubescens.</title>
        <authorList>
            <person name="De Vries R.P."/>
            <person name="Peng M."/>
            <person name="Dilokpimol A."/>
            <person name="Hilden K."/>
            <person name="Makela M.R."/>
            <person name="Grigoriev I."/>
            <person name="Riley R."/>
            <person name="Granchi Z."/>
        </authorList>
    </citation>
    <scope>NUCLEOTIDE SEQUENCE [LARGE SCALE GENOMIC DNA]</scope>
    <source>
        <strain evidence="2 3">CBS 132785</strain>
    </source>
</reference>
<dbReference type="Proteomes" id="UP000186955">
    <property type="component" value="Unassembled WGS sequence"/>
</dbReference>
<evidence type="ECO:0000313" key="2">
    <source>
        <dbReference type="EMBL" id="OKO98343.1"/>
    </source>
</evidence>
<dbReference type="EMBL" id="MNBE01000673">
    <property type="protein sequence ID" value="OKO98343.1"/>
    <property type="molecule type" value="Genomic_DNA"/>
</dbReference>
<feature type="region of interest" description="Disordered" evidence="1">
    <location>
        <begin position="1"/>
        <end position="58"/>
    </location>
</feature>
<organism evidence="2 3">
    <name type="scientific">Penicillium subrubescens</name>
    <dbReference type="NCBI Taxonomy" id="1316194"/>
    <lineage>
        <taxon>Eukaryota</taxon>
        <taxon>Fungi</taxon>
        <taxon>Dikarya</taxon>
        <taxon>Ascomycota</taxon>
        <taxon>Pezizomycotina</taxon>
        <taxon>Eurotiomycetes</taxon>
        <taxon>Eurotiomycetidae</taxon>
        <taxon>Eurotiales</taxon>
        <taxon>Aspergillaceae</taxon>
        <taxon>Penicillium</taxon>
    </lineage>
</organism>
<proteinExistence type="predicted"/>
<sequence>MTKNLARHENKNEKDSSAQKGEANTGSRMKTTMTRIQRPGIFKPTNQAPYVHEGMGIK</sequence>
<keyword evidence="3" id="KW-1185">Reference proteome</keyword>
<feature type="compositionally biased region" description="Polar residues" evidence="1">
    <location>
        <begin position="18"/>
        <end position="35"/>
    </location>
</feature>
<name>A0A1Q5TDP9_9EURO</name>
<evidence type="ECO:0000313" key="3">
    <source>
        <dbReference type="Proteomes" id="UP000186955"/>
    </source>
</evidence>
<accession>A0A1Q5TDP9</accession>
<feature type="compositionally biased region" description="Basic and acidic residues" evidence="1">
    <location>
        <begin position="1"/>
        <end position="17"/>
    </location>
</feature>
<comment type="caution">
    <text evidence="2">The sequence shown here is derived from an EMBL/GenBank/DDBJ whole genome shotgun (WGS) entry which is preliminary data.</text>
</comment>
<gene>
    <name evidence="2" type="ORF">PENSUB_9441</name>
</gene>